<dbReference type="EMBL" id="LN899821">
    <property type="protein sequence ID" value="CUV20889.1"/>
    <property type="molecule type" value="Genomic_DNA"/>
</dbReference>
<gene>
    <name evidence="1" type="ORF">PSS4_v1_1890002</name>
</gene>
<name>A0A0S4UFD7_RALSL</name>
<protein>
    <submittedName>
        <fullName evidence="1">Uncharacterized protein</fullName>
    </submittedName>
</protein>
<organism evidence="1">
    <name type="scientific">Ralstonia solanacearum</name>
    <name type="common">Pseudomonas solanacearum</name>
    <dbReference type="NCBI Taxonomy" id="305"/>
    <lineage>
        <taxon>Bacteria</taxon>
        <taxon>Pseudomonadati</taxon>
        <taxon>Pseudomonadota</taxon>
        <taxon>Betaproteobacteria</taxon>
        <taxon>Burkholderiales</taxon>
        <taxon>Burkholderiaceae</taxon>
        <taxon>Ralstonia</taxon>
        <taxon>Ralstonia solanacearum species complex</taxon>
    </lineage>
</organism>
<reference evidence="1" key="1">
    <citation type="submission" date="2015-10" db="EMBL/GenBank/DDBJ databases">
        <authorList>
            <person name="Gilbert D.G."/>
        </authorList>
    </citation>
    <scope>NUCLEOTIDE SEQUENCE</scope>
    <source>
        <strain evidence="1">Phyl III-seqv23</strain>
    </source>
</reference>
<evidence type="ECO:0000313" key="1">
    <source>
        <dbReference type="EMBL" id="CUV20889.1"/>
    </source>
</evidence>
<accession>A0A0S4UFD7</accession>
<dbReference type="AlphaFoldDB" id="A0A0S4UFD7"/>
<proteinExistence type="predicted"/>
<sequence length="53" mass="6446">MAQAVPRSMEFARRWFWTCEFNLAEQRLPNLWSTTVRLAASQYRLRFIHDDTQ</sequence>